<dbReference type="EMBL" id="FP565809">
    <property type="protein sequence ID" value="CBH21627.1"/>
    <property type="molecule type" value="Genomic_DNA"/>
</dbReference>
<name>E3PRX3_ACESD</name>
<dbReference type="GeneID" id="35559488"/>
<organism evidence="1 2">
    <name type="scientific">Acetoanaerobium sticklandii (strain ATCC 12662 / DSM 519 / JCM 1433 / CCUG 9281 / NCIMB 10654 / HF)</name>
    <name type="common">Clostridium sticklandii</name>
    <dbReference type="NCBI Taxonomy" id="499177"/>
    <lineage>
        <taxon>Bacteria</taxon>
        <taxon>Bacillati</taxon>
        <taxon>Bacillota</taxon>
        <taxon>Clostridia</taxon>
        <taxon>Peptostreptococcales</taxon>
        <taxon>Filifactoraceae</taxon>
        <taxon>Acetoanaerobium</taxon>
    </lineage>
</organism>
<proteinExistence type="predicted"/>
<protein>
    <submittedName>
        <fullName evidence="1">Uncharacterized protein</fullName>
    </submittedName>
</protein>
<keyword evidence="2" id="KW-1185">Reference proteome</keyword>
<dbReference type="AlphaFoldDB" id="E3PRX3"/>
<gene>
    <name evidence="1" type="ordered locus">CLOST_1507</name>
</gene>
<dbReference type="BioCyc" id="CSTI499177:GJE9-1559-MONOMER"/>
<dbReference type="Proteomes" id="UP000007041">
    <property type="component" value="Chromosome"/>
</dbReference>
<dbReference type="KEGG" id="cst:CLOST_1507"/>
<accession>E3PRX3</accession>
<reference evidence="2" key="1">
    <citation type="journal article" date="2010" name="BMC Genomics">
        <title>Clostridium sticklandii, a specialist in amino acid degradation:revisiting its metabolism through its genome sequence.</title>
        <authorList>
            <person name="Fonknechten N."/>
            <person name="Chaussonnerie S."/>
            <person name="Tricot S."/>
            <person name="Lajus A."/>
            <person name="Andreesen J.R."/>
            <person name="Perchat N."/>
            <person name="Pelletier E."/>
            <person name="Gouyvenoux M."/>
            <person name="Barbe V."/>
            <person name="Salanoubat M."/>
            <person name="Le Paslier D."/>
            <person name="Weissenbach J."/>
            <person name="Cohen G.N."/>
            <person name="Kreimeyer A."/>
        </authorList>
    </citation>
    <scope>NUCLEOTIDE SEQUENCE [LARGE SCALE GENOMIC DNA]</scope>
    <source>
        <strain evidence="2">ATCC 12662 / DSM 519 / JCM 1433 / CCUG 9281 / NCIMB 10654 / HF</strain>
    </source>
</reference>
<evidence type="ECO:0000313" key="1">
    <source>
        <dbReference type="EMBL" id="CBH21627.1"/>
    </source>
</evidence>
<dbReference type="STRING" id="1511.CLOST_1507"/>
<dbReference type="HOGENOM" id="CLU_1218112_0_0_9"/>
<dbReference type="RefSeq" id="WP_013361720.1">
    <property type="nucleotide sequence ID" value="NC_014614.1"/>
</dbReference>
<evidence type="ECO:0000313" key="2">
    <source>
        <dbReference type="Proteomes" id="UP000007041"/>
    </source>
</evidence>
<sequence>MNNLDKIIKADRIKEAVEMGLSLFDPVALGVKAVNIGVKKGLDYYNVLKIHNFFKGFGDGAIDEEEIKEKIKKIDINILFNILDKQSKSDNLIINTLCGGIIYTAHFKEKREISYKELNALDLLLSFSIRDLKNFFRLVYLNNTIGQTEIIGINPKDFEGHKIYNSSVTMQKMKLYGYLEYGVFTENGIDATESCNDLIKQIRHLKVLLISYEELAEEKDIIEKLLQ</sequence>